<dbReference type="Proteomes" id="UP000011971">
    <property type="component" value="Unassembled WGS sequence"/>
</dbReference>
<dbReference type="EMBL" id="AOGE01000002">
    <property type="protein sequence ID" value="ELT51161.1"/>
    <property type="molecule type" value="Genomic_DNA"/>
</dbReference>
<comment type="caution">
    <text evidence="1">The sequence shown here is derived from an EMBL/GenBank/DDBJ whole genome shotgun (WGS) entry which is preliminary data.</text>
</comment>
<protein>
    <submittedName>
        <fullName evidence="1">Uncharacterized protein</fullName>
    </submittedName>
</protein>
<dbReference type="RefSeq" id="WP_006470297.1">
    <property type="nucleotide sequence ID" value="NZ_AOGE01000002.1"/>
</dbReference>
<evidence type="ECO:0000313" key="1">
    <source>
        <dbReference type="EMBL" id="ELT51161.1"/>
    </source>
</evidence>
<dbReference type="GeneID" id="57307388"/>
<name>M5K5H1_9HYPH</name>
<proteinExistence type="predicted"/>
<accession>M5K5H1</accession>
<gene>
    <name evidence="1" type="ORF">D584_00620</name>
</gene>
<sequence>MAICSILPRTNARFPNRDMHQCAGECPAAIDDRAFRKRQNKTVCSSFSALHKLLMQGKTGAVLTVMIMTRHIHHTALLFLFMSLQMNQSRIDSDPAFITKVN</sequence>
<organism evidence="1 2">
    <name type="scientific">Brucella intermedia M86</name>
    <dbReference type="NCBI Taxonomy" id="1234597"/>
    <lineage>
        <taxon>Bacteria</taxon>
        <taxon>Pseudomonadati</taxon>
        <taxon>Pseudomonadota</taxon>
        <taxon>Alphaproteobacteria</taxon>
        <taxon>Hyphomicrobiales</taxon>
        <taxon>Brucellaceae</taxon>
        <taxon>Brucella/Ochrobactrum group</taxon>
        <taxon>Brucella</taxon>
    </lineage>
</organism>
<reference evidence="1 2" key="1">
    <citation type="journal article" date="2013" name="Gut Pathog.">
        <title>Draft genome of Ochrobactrum intermedium strain M86 isolated from non-ulcer dyspeptic individual from India.</title>
        <authorList>
            <person name="Kulkarni G."/>
            <person name="Dhotre D."/>
            <person name="Dharne M."/>
            <person name="Shetty S."/>
            <person name="Chowdhury S."/>
            <person name="Misra V."/>
            <person name="Misra S."/>
            <person name="Patole M."/>
            <person name="Shouche Y."/>
        </authorList>
    </citation>
    <scope>NUCLEOTIDE SEQUENCE [LARGE SCALE GENOMIC DNA]</scope>
    <source>
        <strain evidence="1 2">M86</strain>
    </source>
</reference>
<evidence type="ECO:0000313" key="2">
    <source>
        <dbReference type="Proteomes" id="UP000011971"/>
    </source>
</evidence>
<dbReference type="AlphaFoldDB" id="M5K5H1"/>
<dbReference type="PATRIC" id="fig|1234597.4.peg.126"/>